<keyword evidence="3 8" id="KW-1134">Transmembrane beta strand</keyword>
<dbReference type="PROSITE" id="PS52016">
    <property type="entry name" value="TONB_DEPENDENT_REC_3"/>
    <property type="match status" value="1"/>
</dbReference>
<dbReference type="InterPro" id="IPR037066">
    <property type="entry name" value="Plug_dom_sf"/>
</dbReference>
<dbReference type="InterPro" id="IPR036942">
    <property type="entry name" value="Beta-barrel_TonB_sf"/>
</dbReference>
<dbReference type="Gene3D" id="2.40.170.20">
    <property type="entry name" value="TonB-dependent receptor, beta-barrel domain"/>
    <property type="match status" value="1"/>
</dbReference>
<protein>
    <submittedName>
        <fullName evidence="13">TonB-dependent receptor</fullName>
    </submittedName>
</protein>
<dbReference type="Pfam" id="PF07715">
    <property type="entry name" value="Plug"/>
    <property type="match status" value="1"/>
</dbReference>
<dbReference type="NCBIfam" id="TIGR01782">
    <property type="entry name" value="TonB-Xanth-Caul"/>
    <property type="match status" value="1"/>
</dbReference>
<evidence type="ECO:0000313" key="13">
    <source>
        <dbReference type="EMBL" id="MBX7482761.1"/>
    </source>
</evidence>
<comment type="subcellular location">
    <subcellularLocation>
        <location evidence="1 8">Cell outer membrane</location>
        <topology evidence="1 8">Multi-pass membrane protein</topology>
    </subcellularLocation>
</comment>
<dbReference type="PANTHER" id="PTHR40980:SF3">
    <property type="entry name" value="TONB-DEPENDENT RECEPTOR-LIKE BETA-BARREL DOMAIN-CONTAINING PROTEIN"/>
    <property type="match status" value="1"/>
</dbReference>
<evidence type="ECO:0000256" key="10">
    <source>
        <dbReference type="SAM" id="SignalP"/>
    </source>
</evidence>
<evidence type="ECO:0000259" key="11">
    <source>
        <dbReference type="Pfam" id="PF00593"/>
    </source>
</evidence>
<reference evidence="13 14" key="1">
    <citation type="submission" date="2021-08" db="EMBL/GenBank/DDBJ databases">
        <title>Comparative Genomics Analysis of the Genus Qipengyuania Reveals Extensive Genetic Diversity and Metabolic Versatility, Including the Description of Fifteen Novel Species.</title>
        <authorList>
            <person name="Liu Y."/>
        </authorList>
    </citation>
    <scope>NUCLEOTIDE SEQUENCE [LARGE SCALE GENOMIC DNA]</scope>
    <source>
        <strain evidence="13 14">6D47A</strain>
    </source>
</reference>
<dbReference type="InterPro" id="IPR039426">
    <property type="entry name" value="TonB-dep_rcpt-like"/>
</dbReference>
<keyword evidence="4 8" id="KW-0812">Transmembrane</keyword>
<feature type="chain" id="PRO_5045089930" evidence="10">
    <location>
        <begin position="31"/>
        <end position="1001"/>
    </location>
</feature>
<evidence type="ECO:0000256" key="4">
    <source>
        <dbReference type="ARBA" id="ARBA00022692"/>
    </source>
</evidence>
<name>A0ABS7J8W6_9SPHN</name>
<dbReference type="EMBL" id="JAIGNO010000005">
    <property type="protein sequence ID" value="MBX7482761.1"/>
    <property type="molecule type" value="Genomic_DNA"/>
</dbReference>
<feature type="signal peptide" evidence="10">
    <location>
        <begin position="1"/>
        <end position="30"/>
    </location>
</feature>
<keyword evidence="6 8" id="KW-0472">Membrane</keyword>
<keyword evidence="10" id="KW-0732">Signal</keyword>
<gene>
    <name evidence="13" type="ORF">K3174_09460</name>
</gene>
<keyword evidence="7 8" id="KW-0998">Cell outer membrane</keyword>
<keyword evidence="14" id="KW-1185">Reference proteome</keyword>
<evidence type="ECO:0000256" key="3">
    <source>
        <dbReference type="ARBA" id="ARBA00022452"/>
    </source>
</evidence>
<dbReference type="PANTHER" id="PTHR40980">
    <property type="entry name" value="PLUG DOMAIN-CONTAINING PROTEIN"/>
    <property type="match status" value="1"/>
</dbReference>
<comment type="similarity">
    <text evidence="8 9">Belongs to the TonB-dependent receptor family.</text>
</comment>
<evidence type="ECO:0000256" key="1">
    <source>
        <dbReference type="ARBA" id="ARBA00004571"/>
    </source>
</evidence>
<keyword evidence="2 8" id="KW-0813">Transport</keyword>
<dbReference type="SUPFAM" id="SSF56935">
    <property type="entry name" value="Porins"/>
    <property type="match status" value="1"/>
</dbReference>
<evidence type="ECO:0000256" key="6">
    <source>
        <dbReference type="ARBA" id="ARBA00023136"/>
    </source>
</evidence>
<sequence length="1001" mass="109627">MDSGILRNRSKLLIASSTLALGIGAAPAFAQETTDNGQQVGSAEGAEDNVIVVTGFRASLENALNAKRESNLIIESVTAEDIGKFPDQNVAESLQRLPGIQIDRENGQGSKVRIRGLEQNVTLLNGELFVSGLEVYKVGEGNYNRNDSLEGVPSELIGGIEVFKSPNASLLEGGLGGIVNLKTRNPLDLKDGLTLAGNAKMSKGSEIAGWEPAGAAVLGYNFNDRLGVIASFSYEKTNNHVNVLGGDNRGNWAFSEGRRDTATVPTDYYAPEYRYITDRDQYRRRWGASLGITYRPTDTLEVSAQYFHSDLKIDTREASVKFPFGQGESQGLVGDYSINENGVLTQGTVRAQSAEAISFVDVSNIKSDNLQFGLEWDNDTNFRASVMANYATSSMEREVANNDVRYTAYSVRGPGTSGSQPGFVPNSDAPPTFDFTYTNGEFPSFGLAPNSPQDLFNNPDYGFFKSHWAFGDRSDIDGHSIRADFAYDVDDNYENTITLSAGFRYGQRTVDFTSGRYLADYSGKGELDATAIPESERVDGFSYNWTPFGFFQDGAIGYKICDLPEANKPAAFAGCSRFGNSPALITPYETFLSNPSRVEAIANFAGGGRVQGDTVLVADRSQMTDALAWIQALYPDTPFAFFEDPLQTYRVKEETKSGYIMADMGGEDDPYHVNIGLRIVNTDLTVDQNQPSNADPSYWGTDSWNGVLRDFTTNTIMRSYTDFLPSANAVFDVNDGTKVRFSAARVVARQPLVSLGQGFSTNFTRDAADDLFKFTSGARGNAELDPFRAYQFDLGIEHYFGDQGLLSAGLFWKEVDSFIVNETVTVFVNDQAGGRLGPVSQPANGSGGRVKGFELATQYAFDFGLGFTANYTFSDTETDFSTDFTDNLPLPGVSKHSANGQVYFERHGFAARASYSWRSKQYLGNFGFADGSVTRTLGIYEKAYGQLDGQVSYQLTDNFEIFAEAINITKADTSVYLQFPELPFRFESGSRRIYGGVKFTF</sequence>
<dbReference type="Proteomes" id="UP000755104">
    <property type="component" value="Unassembled WGS sequence"/>
</dbReference>
<evidence type="ECO:0000256" key="9">
    <source>
        <dbReference type="RuleBase" id="RU003357"/>
    </source>
</evidence>
<dbReference type="Gene3D" id="2.170.130.10">
    <property type="entry name" value="TonB-dependent receptor, plug domain"/>
    <property type="match status" value="1"/>
</dbReference>
<keyword evidence="5 9" id="KW-0798">TonB box</keyword>
<evidence type="ECO:0000259" key="12">
    <source>
        <dbReference type="Pfam" id="PF07715"/>
    </source>
</evidence>
<proteinExistence type="inferred from homology"/>
<evidence type="ECO:0000313" key="14">
    <source>
        <dbReference type="Proteomes" id="UP000755104"/>
    </source>
</evidence>
<evidence type="ECO:0000256" key="8">
    <source>
        <dbReference type="PROSITE-ProRule" id="PRU01360"/>
    </source>
</evidence>
<dbReference type="InterPro" id="IPR010104">
    <property type="entry name" value="TonB_rcpt_bac"/>
</dbReference>
<evidence type="ECO:0000256" key="2">
    <source>
        <dbReference type="ARBA" id="ARBA00022448"/>
    </source>
</evidence>
<evidence type="ECO:0000256" key="5">
    <source>
        <dbReference type="ARBA" id="ARBA00023077"/>
    </source>
</evidence>
<dbReference type="RefSeq" id="WP_221558023.1">
    <property type="nucleotide sequence ID" value="NZ_JAIGNO010000005.1"/>
</dbReference>
<dbReference type="InterPro" id="IPR000531">
    <property type="entry name" value="Beta-barrel_TonB"/>
</dbReference>
<comment type="caution">
    <text evidence="13">The sequence shown here is derived from an EMBL/GenBank/DDBJ whole genome shotgun (WGS) entry which is preliminary data.</text>
</comment>
<accession>A0ABS7J8W6</accession>
<dbReference type="Pfam" id="PF00593">
    <property type="entry name" value="TonB_dep_Rec_b-barrel"/>
    <property type="match status" value="1"/>
</dbReference>
<organism evidence="13 14">
    <name type="scientific">Qipengyuania qiaonensis</name>
    <dbReference type="NCBI Taxonomy" id="2867240"/>
    <lineage>
        <taxon>Bacteria</taxon>
        <taxon>Pseudomonadati</taxon>
        <taxon>Pseudomonadota</taxon>
        <taxon>Alphaproteobacteria</taxon>
        <taxon>Sphingomonadales</taxon>
        <taxon>Erythrobacteraceae</taxon>
        <taxon>Qipengyuania</taxon>
    </lineage>
</organism>
<dbReference type="InterPro" id="IPR012910">
    <property type="entry name" value="Plug_dom"/>
</dbReference>
<feature type="domain" description="TonB-dependent receptor-like beta-barrel" evidence="11">
    <location>
        <begin position="432"/>
        <end position="968"/>
    </location>
</feature>
<evidence type="ECO:0000256" key="7">
    <source>
        <dbReference type="ARBA" id="ARBA00023237"/>
    </source>
</evidence>
<feature type="domain" description="TonB-dependent receptor plug" evidence="12">
    <location>
        <begin position="67"/>
        <end position="177"/>
    </location>
</feature>
<keyword evidence="13" id="KW-0675">Receptor</keyword>